<feature type="domain" description="Amidase" evidence="2">
    <location>
        <begin position="377"/>
        <end position="486"/>
    </location>
</feature>
<dbReference type="PANTHER" id="PTHR42678">
    <property type="entry name" value="AMIDASE"/>
    <property type="match status" value="1"/>
</dbReference>
<reference evidence="3 4" key="1">
    <citation type="submission" date="2023-01" db="EMBL/GenBank/DDBJ databases">
        <title>Analysis of 21 Apiospora genomes using comparative genomics revels a genus with tremendous synthesis potential of carbohydrate active enzymes and secondary metabolites.</title>
        <authorList>
            <person name="Sorensen T."/>
        </authorList>
    </citation>
    <scope>NUCLEOTIDE SEQUENCE [LARGE SCALE GENOMIC DNA]</scope>
    <source>
        <strain evidence="3 4">CBS 83171</strain>
    </source>
</reference>
<evidence type="ECO:0000256" key="1">
    <source>
        <dbReference type="SAM" id="SignalP"/>
    </source>
</evidence>
<gene>
    <name evidence="3" type="ORF">PG996_002723</name>
</gene>
<sequence>MKIPHIVWIAAICGRLALAATDGIDPVKPDGVEWPNAHIEVCNGANFTQECGKVDMSEKFLGKCSEYFTFPLFHGKTDLLRSIQETIPYGIFYGRVMSARLVGSYGDGCCELFRGINCIGSRVMFQNEINDLHGHCGFGGGPLWNGTVPEKRPSDAPGQTKSFACYKPEYCETLRTVYQDCSWISQNMDFDPLTTTATTLQQLLQNGAVTSVQIIDRYLMQIERHNPALNAIISLAPRDKLLRHAAALDEERQANRCRGPLHGIPIVLKASCQHVLGAWNLLTWKVFCLPRGESGEEFWCRAKADGCRLDHLGENQHDGNRPKFQVGWISILLLTLTPQELCGMKMMISPGRSAVVGQTLSPYVGAIEDGESILGHSSPGGSSTGSAVAVAAGFTPLAIGTETIGSIMTPSSRAAVYAIKPTTGRQDTSGMYRMTDFFDSYGPMAKSPADLVSFLEIILGRSFQTSSSKLDQWDGLTVGFVDPNVWKLSPEMCKQRYGTLEQMVRDYEAMISKIQKDGCTAKYPVELPDCSVLTVDGQDAIMPIASHTDQADLIKAQERNEPEKEIKLLGEKLRARARQILDQIYEKENINIIAAPVDSAFCIYSAAAGYPLGHVPLGQLHYNGRPFGLCLMARADGEETLLRFLSAYESAVPPRPVPDLSG</sequence>
<protein>
    <recommendedName>
        <fullName evidence="2">Amidase domain-containing protein</fullName>
    </recommendedName>
</protein>
<name>A0ABR1WKB9_9PEZI</name>
<dbReference type="EMBL" id="JAQQWM010000001">
    <property type="protein sequence ID" value="KAK8083942.1"/>
    <property type="molecule type" value="Genomic_DNA"/>
</dbReference>
<feature type="chain" id="PRO_5047167943" description="Amidase domain-containing protein" evidence="1">
    <location>
        <begin position="20"/>
        <end position="662"/>
    </location>
</feature>
<proteinExistence type="predicted"/>
<dbReference type="InterPro" id="IPR036928">
    <property type="entry name" value="AS_sf"/>
</dbReference>
<comment type="caution">
    <text evidence="3">The sequence shown here is derived from an EMBL/GenBank/DDBJ whole genome shotgun (WGS) entry which is preliminary data.</text>
</comment>
<dbReference type="InterPro" id="IPR023631">
    <property type="entry name" value="Amidase_dom"/>
</dbReference>
<accession>A0ABR1WKB9</accession>
<feature type="domain" description="Amidase" evidence="2">
    <location>
        <begin position="214"/>
        <end position="272"/>
    </location>
</feature>
<feature type="signal peptide" evidence="1">
    <location>
        <begin position="1"/>
        <end position="19"/>
    </location>
</feature>
<evidence type="ECO:0000313" key="4">
    <source>
        <dbReference type="Proteomes" id="UP001446871"/>
    </source>
</evidence>
<keyword evidence="1" id="KW-0732">Signal</keyword>
<dbReference type="SUPFAM" id="SSF75304">
    <property type="entry name" value="Amidase signature (AS) enzymes"/>
    <property type="match status" value="2"/>
</dbReference>
<dbReference type="Proteomes" id="UP001446871">
    <property type="component" value="Unassembled WGS sequence"/>
</dbReference>
<dbReference type="PANTHER" id="PTHR42678:SF34">
    <property type="entry name" value="OS04G0183300 PROTEIN"/>
    <property type="match status" value="1"/>
</dbReference>
<evidence type="ECO:0000259" key="2">
    <source>
        <dbReference type="Pfam" id="PF01425"/>
    </source>
</evidence>
<keyword evidence="4" id="KW-1185">Reference proteome</keyword>
<evidence type="ECO:0000313" key="3">
    <source>
        <dbReference type="EMBL" id="KAK8083942.1"/>
    </source>
</evidence>
<dbReference type="Pfam" id="PF01425">
    <property type="entry name" value="Amidase"/>
    <property type="match status" value="2"/>
</dbReference>
<dbReference type="Gene3D" id="3.90.1300.10">
    <property type="entry name" value="Amidase signature (AS) domain"/>
    <property type="match status" value="2"/>
</dbReference>
<organism evidence="3 4">
    <name type="scientific">Apiospora saccharicola</name>
    <dbReference type="NCBI Taxonomy" id="335842"/>
    <lineage>
        <taxon>Eukaryota</taxon>
        <taxon>Fungi</taxon>
        <taxon>Dikarya</taxon>
        <taxon>Ascomycota</taxon>
        <taxon>Pezizomycotina</taxon>
        <taxon>Sordariomycetes</taxon>
        <taxon>Xylariomycetidae</taxon>
        <taxon>Amphisphaeriales</taxon>
        <taxon>Apiosporaceae</taxon>
        <taxon>Apiospora</taxon>
    </lineage>
</organism>